<dbReference type="InterPro" id="IPR019180">
    <property type="entry name" value="Oxidoreductase-like_N"/>
</dbReference>
<proteinExistence type="predicted"/>
<dbReference type="AlphaFoldDB" id="L8WH41"/>
<evidence type="ECO:0000313" key="3">
    <source>
        <dbReference type="Proteomes" id="UP000011668"/>
    </source>
</evidence>
<accession>L8WH41</accession>
<dbReference type="OrthoDB" id="10064411at2759"/>
<name>L8WH41_THACA</name>
<keyword evidence="3" id="KW-1185">Reference proteome</keyword>
<protein>
    <recommendedName>
        <fullName evidence="1">Oxidoreductase-like domain-containing protein</fullName>
    </recommendedName>
</protein>
<gene>
    <name evidence="2" type="ORF">AG1IA_08738</name>
</gene>
<evidence type="ECO:0000313" key="2">
    <source>
        <dbReference type="EMBL" id="ELU37235.1"/>
    </source>
</evidence>
<feature type="domain" description="Oxidoreductase-like" evidence="1">
    <location>
        <begin position="85"/>
        <end position="129"/>
    </location>
</feature>
<dbReference type="PANTHER" id="PTHR21193">
    <property type="entry name" value="OXIDOREDUCTASE-LIKE DOMAIN-CONTAINING PROTEIN 1"/>
    <property type="match status" value="1"/>
</dbReference>
<evidence type="ECO:0000259" key="1">
    <source>
        <dbReference type="Pfam" id="PF09791"/>
    </source>
</evidence>
<dbReference type="InterPro" id="IPR039251">
    <property type="entry name" value="OXLD1"/>
</dbReference>
<comment type="caution">
    <text evidence="2">The sequence shown here is derived from an EMBL/GenBank/DDBJ whole genome shotgun (WGS) entry which is preliminary data.</text>
</comment>
<dbReference type="PANTHER" id="PTHR21193:SF3">
    <property type="entry name" value="OXIDOREDUCTASE-LIKE DOMAIN-CONTAINING PROTEIN 1"/>
    <property type="match status" value="1"/>
</dbReference>
<dbReference type="HOGENOM" id="CLU_092489_1_0_1"/>
<dbReference type="GO" id="GO:0005739">
    <property type="term" value="C:mitochondrion"/>
    <property type="evidence" value="ECO:0007669"/>
    <property type="project" value="TreeGrafter"/>
</dbReference>
<dbReference type="STRING" id="983506.L8WH41"/>
<reference evidence="2 3" key="1">
    <citation type="journal article" date="2013" name="Nat. Commun.">
        <title>The evolution and pathogenic mechanisms of the rice sheath blight pathogen.</title>
        <authorList>
            <person name="Zheng A."/>
            <person name="Lin R."/>
            <person name="Xu L."/>
            <person name="Qin P."/>
            <person name="Tang C."/>
            <person name="Ai P."/>
            <person name="Zhang D."/>
            <person name="Liu Y."/>
            <person name="Sun Z."/>
            <person name="Feng H."/>
            <person name="Wang Y."/>
            <person name="Chen Y."/>
            <person name="Liang X."/>
            <person name="Fu R."/>
            <person name="Li Q."/>
            <person name="Zhang J."/>
            <person name="Yu X."/>
            <person name="Xie Z."/>
            <person name="Ding L."/>
            <person name="Guan P."/>
            <person name="Tang J."/>
            <person name="Liang Y."/>
            <person name="Wang S."/>
            <person name="Deng Q."/>
            <person name="Li S."/>
            <person name="Zhu J."/>
            <person name="Wang L."/>
            <person name="Liu H."/>
            <person name="Li P."/>
        </authorList>
    </citation>
    <scope>NUCLEOTIDE SEQUENCE [LARGE SCALE GENOMIC DNA]</scope>
    <source>
        <strain evidence="3">AG-1 IA</strain>
    </source>
</reference>
<dbReference type="Proteomes" id="UP000011668">
    <property type="component" value="Unassembled WGS sequence"/>
</dbReference>
<dbReference type="Pfam" id="PF09791">
    <property type="entry name" value="Oxidored-like"/>
    <property type="match status" value="1"/>
</dbReference>
<organism evidence="2 3">
    <name type="scientific">Thanatephorus cucumeris (strain AG1-IA)</name>
    <name type="common">Rice sheath blight fungus</name>
    <name type="synonym">Rhizoctonia solani</name>
    <dbReference type="NCBI Taxonomy" id="983506"/>
    <lineage>
        <taxon>Eukaryota</taxon>
        <taxon>Fungi</taxon>
        <taxon>Dikarya</taxon>
        <taxon>Basidiomycota</taxon>
        <taxon>Agaricomycotina</taxon>
        <taxon>Agaricomycetes</taxon>
        <taxon>Cantharellales</taxon>
        <taxon>Ceratobasidiaceae</taxon>
        <taxon>Rhizoctonia</taxon>
        <taxon>Rhizoctonia solani AG-1</taxon>
    </lineage>
</organism>
<dbReference type="EMBL" id="AFRT01002776">
    <property type="protein sequence ID" value="ELU37235.1"/>
    <property type="molecule type" value="Genomic_DNA"/>
</dbReference>
<sequence length="209" mass="23634">MLCSFPPWLRILARRPAHTRCVSTRARNLSGRYWELARLNSPHPAERHVLDHEATKAAIVDQTGLKATTDVISPSASTPKDIFLGGIKIPQRPKPPESDECCMSGCAVCVYDLYFSSLDDYKKEARTARGRLRELSIPMHEWPEDLQKQEMKEVTASNEEEKEGLDNLDLDPTMKAFLMLEKQLGKSSLTEITHAAAFLERITPIIIHH</sequence>